<feature type="transmembrane region" description="Helical" evidence="1">
    <location>
        <begin position="60"/>
        <end position="84"/>
    </location>
</feature>
<reference evidence="2" key="1">
    <citation type="journal article" date="2021" name="PeerJ">
        <title>Extensive microbial diversity within the chicken gut microbiome revealed by metagenomics and culture.</title>
        <authorList>
            <person name="Gilroy R."/>
            <person name="Ravi A."/>
            <person name="Getino M."/>
            <person name="Pursley I."/>
            <person name="Horton D.L."/>
            <person name="Alikhan N.F."/>
            <person name="Baker D."/>
            <person name="Gharbi K."/>
            <person name="Hall N."/>
            <person name="Watson M."/>
            <person name="Adriaenssens E.M."/>
            <person name="Foster-Nyarko E."/>
            <person name="Jarju S."/>
            <person name="Secka A."/>
            <person name="Antonio M."/>
            <person name="Oren A."/>
            <person name="Chaudhuri R.R."/>
            <person name="La Ragione R."/>
            <person name="Hildebrand F."/>
            <person name="Pallen M.J."/>
        </authorList>
    </citation>
    <scope>NUCLEOTIDE SEQUENCE</scope>
    <source>
        <strain evidence="2">ChiSxjej3B15-1167</strain>
    </source>
</reference>
<keyword evidence="1" id="KW-0812">Transmembrane</keyword>
<feature type="transmembrane region" description="Helical" evidence="1">
    <location>
        <begin position="229"/>
        <end position="251"/>
    </location>
</feature>
<feature type="transmembrane region" description="Helical" evidence="1">
    <location>
        <begin position="257"/>
        <end position="285"/>
    </location>
</feature>
<evidence type="ECO:0000313" key="3">
    <source>
        <dbReference type="Proteomes" id="UP000886805"/>
    </source>
</evidence>
<keyword evidence="1" id="KW-1133">Transmembrane helix</keyword>
<reference evidence="2" key="2">
    <citation type="submission" date="2021-04" db="EMBL/GenBank/DDBJ databases">
        <authorList>
            <person name="Gilroy R."/>
        </authorList>
    </citation>
    <scope>NUCLEOTIDE SEQUENCE</scope>
    <source>
        <strain evidence="2">ChiSxjej3B15-1167</strain>
    </source>
</reference>
<protein>
    <recommendedName>
        <fullName evidence="4">ABC transporter permease</fullName>
    </recommendedName>
</protein>
<feature type="transmembrane region" description="Helical" evidence="1">
    <location>
        <begin position="142"/>
        <end position="164"/>
    </location>
</feature>
<dbReference type="EMBL" id="DXEQ01000016">
    <property type="protein sequence ID" value="HIX71524.1"/>
    <property type="molecule type" value="Genomic_DNA"/>
</dbReference>
<sequence>MLNPFLKTEWLREGRNIRLPLMIIFYIAIMAFIMILFMVFNEESFQQGYYYNTTTYQYQFLIISSFQILTVLLLTPFTVSRLFIVDKEKNMLDQFEMIPGVSIQYVTAKMLLVLAVHILLYISGLPVSALACIYTGTSGVKLLRLGAMIVLYAFWSGAISIFFYTVCTKSVWAFASAFFVQLMFGLGTLVLAELFRNGSLMMNEAGRVAPEVIFLCLLLLSLNPISSYMGYYGSVTGDIGIFGTFCSHLGIDTSDKWFIFLFYKVSSLVCILIGVLFLALSIWYMEKRRRT</sequence>
<dbReference type="AlphaFoldDB" id="A0A9D1X2F4"/>
<gene>
    <name evidence="2" type="ORF">H9849_00740</name>
</gene>
<proteinExistence type="predicted"/>
<organism evidence="2 3">
    <name type="scientific">Candidatus Anaerobutyricum stercoripullorum</name>
    <dbReference type="NCBI Taxonomy" id="2838456"/>
    <lineage>
        <taxon>Bacteria</taxon>
        <taxon>Bacillati</taxon>
        <taxon>Bacillota</taxon>
        <taxon>Clostridia</taxon>
        <taxon>Lachnospirales</taxon>
        <taxon>Lachnospiraceae</taxon>
        <taxon>Anaerobutyricum</taxon>
    </lineage>
</organism>
<feature type="transmembrane region" description="Helical" evidence="1">
    <location>
        <begin position="171"/>
        <end position="192"/>
    </location>
</feature>
<comment type="caution">
    <text evidence="2">The sequence shown here is derived from an EMBL/GenBank/DDBJ whole genome shotgun (WGS) entry which is preliminary data.</text>
</comment>
<evidence type="ECO:0000256" key="1">
    <source>
        <dbReference type="SAM" id="Phobius"/>
    </source>
</evidence>
<accession>A0A9D1X2F4</accession>
<feature type="transmembrane region" description="Helical" evidence="1">
    <location>
        <begin position="21"/>
        <end position="40"/>
    </location>
</feature>
<keyword evidence="1" id="KW-0472">Membrane</keyword>
<feature type="transmembrane region" description="Helical" evidence="1">
    <location>
        <begin position="204"/>
        <end position="222"/>
    </location>
</feature>
<evidence type="ECO:0000313" key="2">
    <source>
        <dbReference type="EMBL" id="HIX71524.1"/>
    </source>
</evidence>
<feature type="transmembrane region" description="Helical" evidence="1">
    <location>
        <begin position="111"/>
        <end position="136"/>
    </location>
</feature>
<dbReference type="Proteomes" id="UP000886805">
    <property type="component" value="Unassembled WGS sequence"/>
</dbReference>
<name>A0A9D1X2F4_9FIRM</name>
<evidence type="ECO:0008006" key="4">
    <source>
        <dbReference type="Google" id="ProtNLM"/>
    </source>
</evidence>